<sequence>MFLVNTNNHSYTMLTERNAVFIAVLIFYTGTAIFSTIRLIQHGLRKTASERILLVFSIGRILCAAFQLATISYPTNTSVWAGYVTTFSICVSLLLSASLVLLRRLAQRAGTDFPQVAGRDSMKFCQILVTVGLILGIAGGIRATSNWGSTGSYKPDSIQKASIIIFIISWALIVFMAIHTLGKARAAGSQTQKIAVGVFAISLPLLAVRIAYSAVSIFANLRSFSSIYGNVTIMLCMALIEEAIVVLMYQALGFVTLEEGARGRSIDSDLDQLSMAETGVVASK</sequence>
<feature type="transmembrane region" description="Helical" evidence="1">
    <location>
        <begin position="80"/>
        <end position="102"/>
    </location>
</feature>
<dbReference type="AlphaFoldDB" id="A0A4S8S4T9"/>
<keyword evidence="1" id="KW-0472">Membrane</keyword>
<keyword evidence="1" id="KW-0812">Transmembrane</keyword>
<accession>A0A4S8S4T9</accession>
<proteinExistence type="predicted"/>
<dbReference type="PANTHER" id="PTHR42109">
    <property type="entry name" value="UNPLACED GENOMIC SCAFFOLD UM_SCAF_CONTIG_1.265, WHOLE GENOME SHOTGUN SEQUENCE"/>
    <property type="match status" value="1"/>
</dbReference>
<dbReference type="InterPro" id="IPR056119">
    <property type="entry name" value="DUF7702"/>
</dbReference>
<evidence type="ECO:0000259" key="2">
    <source>
        <dbReference type="Pfam" id="PF24800"/>
    </source>
</evidence>
<evidence type="ECO:0000313" key="4">
    <source>
        <dbReference type="EMBL" id="THW66399.1"/>
    </source>
</evidence>
<dbReference type="PANTHER" id="PTHR42109:SF2">
    <property type="entry name" value="INTEGRAL MEMBRANE PROTEIN"/>
    <property type="match status" value="1"/>
</dbReference>
<organism evidence="3 5">
    <name type="scientific">Aureobasidium pullulans</name>
    <name type="common">Black yeast</name>
    <name type="synonym">Pullularia pullulans</name>
    <dbReference type="NCBI Taxonomy" id="5580"/>
    <lineage>
        <taxon>Eukaryota</taxon>
        <taxon>Fungi</taxon>
        <taxon>Dikarya</taxon>
        <taxon>Ascomycota</taxon>
        <taxon>Pezizomycotina</taxon>
        <taxon>Dothideomycetes</taxon>
        <taxon>Dothideomycetidae</taxon>
        <taxon>Dothideales</taxon>
        <taxon>Saccotheciaceae</taxon>
        <taxon>Aureobasidium</taxon>
    </lineage>
</organism>
<feature type="transmembrane region" description="Helical" evidence="1">
    <location>
        <begin position="161"/>
        <end position="182"/>
    </location>
</feature>
<evidence type="ECO:0000256" key="1">
    <source>
        <dbReference type="SAM" id="Phobius"/>
    </source>
</evidence>
<feature type="domain" description="DUF7702" evidence="2">
    <location>
        <begin position="14"/>
        <end position="256"/>
    </location>
</feature>
<evidence type="ECO:0000313" key="3">
    <source>
        <dbReference type="EMBL" id="THV65151.1"/>
    </source>
</evidence>
<name>A0A4S8S4T9_AURPU</name>
<keyword evidence="1" id="KW-1133">Transmembrane helix</keyword>
<evidence type="ECO:0000313" key="6">
    <source>
        <dbReference type="Proteomes" id="UP000310421"/>
    </source>
</evidence>
<feature type="transmembrane region" description="Helical" evidence="1">
    <location>
        <begin position="52"/>
        <end position="74"/>
    </location>
</feature>
<dbReference type="Proteomes" id="UP000310421">
    <property type="component" value="Unassembled WGS sequence"/>
</dbReference>
<feature type="transmembrane region" description="Helical" evidence="1">
    <location>
        <begin position="194"/>
        <end position="219"/>
    </location>
</feature>
<evidence type="ECO:0000313" key="5">
    <source>
        <dbReference type="Proteomes" id="UP000304951"/>
    </source>
</evidence>
<dbReference type="EMBL" id="QZAN01000007">
    <property type="protein sequence ID" value="THW66399.1"/>
    <property type="molecule type" value="Genomic_DNA"/>
</dbReference>
<reference evidence="5 6" key="1">
    <citation type="submission" date="2018-10" db="EMBL/GenBank/DDBJ databases">
        <title>Fifty Aureobasidium pullulans genomes reveal a recombining polyextremotolerant generalist.</title>
        <authorList>
            <person name="Gostincar C."/>
            <person name="Turk M."/>
            <person name="Zajc J."/>
            <person name="Gunde-Cimerman N."/>
        </authorList>
    </citation>
    <scope>NUCLEOTIDE SEQUENCE [LARGE SCALE GENOMIC DNA]</scope>
    <source>
        <strain evidence="4 6">EXF-10751</strain>
        <strain evidence="3 5">EXF-11900</strain>
    </source>
</reference>
<dbReference type="Pfam" id="PF24800">
    <property type="entry name" value="DUF7702"/>
    <property type="match status" value="1"/>
</dbReference>
<protein>
    <recommendedName>
        <fullName evidence="2">DUF7702 domain-containing protein</fullName>
    </recommendedName>
</protein>
<gene>
    <name evidence="4" type="ORF">D6D20_01258</name>
    <name evidence="3" type="ORF">D6D28_09313</name>
</gene>
<feature type="transmembrane region" description="Helical" evidence="1">
    <location>
        <begin position="231"/>
        <end position="255"/>
    </location>
</feature>
<dbReference type="Proteomes" id="UP000304951">
    <property type="component" value="Unassembled WGS sequence"/>
</dbReference>
<comment type="caution">
    <text evidence="3">The sequence shown here is derived from an EMBL/GenBank/DDBJ whole genome shotgun (WGS) entry which is preliminary data.</text>
</comment>
<feature type="transmembrane region" description="Helical" evidence="1">
    <location>
        <begin position="123"/>
        <end position="141"/>
    </location>
</feature>
<feature type="transmembrane region" description="Helical" evidence="1">
    <location>
        <begin position="20"/>
        <end position="40"/>
    </location>
</feature>
<dbReference type="EMBL" id="QZAF01000702">
    <property type="protein sequence ID" value="THV65151.1"/>
    <property type="molecule type" value="Genomic_DNA"/>
</dbReference>